<dbReference type="Gene3D" id="3.90.70.10">
    <property type="entry name" value="Cysteine proteinases"/>
    <property type="match status" value="1"/>
</dbReference>
<dbReference type="InterPro" id="IPR022684">
    <property type="entry name" value="Calpain_cysteine_protease"/>
</dbReference>
<feature type="active site" evidence="8 9">
    <location>
        <position position="325"/>
    </location>
</feature>
<dbReference type="GeneID" id="116947736"/>
<dbReference type="RefSeq" id="XP_032819682.1">
    <property type="nucleotide sequence ID" value="XM_032963791.1"/>
</dbReference>
<evidence type="ECO:0000256" key="8">
    <source>
        <dbReference type="PIRSR" id="PIRSR622684-1"/>
    </source>
</evidence>
<dbReference type="CDD" id="cd00044">
    <property type="entry name" value="CysPc"/>
    <property type="match status" value="1"/>
</dbReference>
<dbReference type="AlphaFoldDB" id="A0AAJ7X3H3"/>
<dbReference type="KEGG" id="pmrn:116947736"/>
<dbReference type="PRINTS" id="PR00704">
    <property type="entry name" value="CALPAIN"/>
</dbReference>
<keyword evidence="7" id="KW-0106">Calcium</keyword>
<dbReference type="GO" id="GO:0006508">
    <property type="term" value="P:proteolysis"/>
    <property type="evidence" value="ECO:0007669"/>
    <property type="project" value="UniProtKB-KW"/>
</dbReference>
<dbReference type="InterPro" id="IPR033883">
    <property type="entry name" value="C2_III"/>
</dbReference>
<keyword evidence="5 9" id="KW-0378">Hydrolase</keyword>
<evidence type="ECO:0000256" key="2">
    <source>
        <dbReference type="ARBA" id="ARBA00022670"/>
    </source>
</evidence>
<dbReference type="PANTHER" id="PTHR10183">
    <property type="entry name" value="CALPAIN"/>
    <property type="match status" value="1"/>
</dbReference>
<dbReference type="GO" id="GO:0004198">
    <property type="term" value="F:calcium-dependent cysteine-type endopeptidase activity"/>
    <property type="evidence" value="ECO:0007669"/>
    <property type="project" value="InterPro"/>
</dbReference>
<dbReference type="InterPro" id="IPR002048">
    <property type="entry name" value="EF_hand_dom"/>
</dbReference>
<dbReference type="Pfam" id="PF00648">
    <property type="entry name" value="Peptidase_C2"/>
    <property type="match status" value="1"/>
</dbReference>
<dbReference type="InterPro" id="IPR000169">
    <property type="entry name" value="Pept_cys_AS"/>
</dbReference>
<evidence type="ECO:0000256" key="6">
    <source>
        <dbReference type="ARBA" id="ARBA00022807"/>
    </source>
</evidence>
<dbReference type="GO" id="GO:0005509">
    <property type="term" value="F:calcium ion binding"/>
    <property type="evidence" value="ECO:0007669"/>
    <property type="project" value="InterPro"/>
</dbReference>
<feature type="domain" description="Calpain catalytic" evidence="11">
    <location>
        <begin position="90"/>
        <end position="384"/>
    </location>
</feature>
<feature type="active site" evidence="8 9">
    <location>
        <position position="301"/>
    </location>
</feature>
<feature type="compositionally biased region" description="Low complexity" evidence="10">
    <location>
        <begin position="38"/>
        <end position="47"/>
    </location>
</feature>
<keyword evidence="2 9" id="KW-0645">Protease</keyword>
<dbReference type="FunFam" id="2.60.120.380:FF:000002">
    <property type="entry name" value="calpain-3 isoform X1"/>
    <property type="match status" value="1"/>
</dbReference>
<evidence type="ECO:0000256" key="7">
    <source>
        <dbReference type="ARBA" id="ARBA00022837"/>
    </source>
</evidence>
<keyword evidence="6 9" id="KW-0788">Thiol protease</keyword>
<dbReference type="InterPro" id="IPR022682">
    <property type="entry name" value="Calpain_domain_III"/>
</dbReference>
<feature type="domain" description="EF-hand" evidence="12">
    <location>
        <begin position="640"/>
        <end position="675"/>
    </location>
</feature>
<evidence type="ECO:0000256" key="10">
    <source>
        <dbReference type="SAM" id="MobiDB-lite"/>
    </source>
</evidence>
<dbReference type="CDD" id="cd00214">
    <property type="entry name" value="Calpain_III"/>
    <property type="match status" value="1"/>
</dbReference>
<name>A0AAJ7X3H3_PETMA</name>
<evidence type="ECO:0000313" key="14">
    <source>
        <dbReference type="RefSeq" id="XP_032819682.1"/>
    </source>
</evidence>
<dbReference type="Pfam" id="PF01067">
    <property type="entry name" value="Calpain_III"/>
    <property type="match status" value="1"/>
</dbReference>
<dbReference type="SUPFAM" id="SSF49758">
    <property type="entry name" value="Calpain large subunit, middle domain (domain III)"/>
    <property type="match status" value="1"/>
</dbReference>
<dbReference type="Gene3D" id="1.10.238.10">
    <property type="entry name" value="EF-hand"/>
    <property type="match status" value="1"/>
</dbReference>
<dbReference type="SUPFAM" id="SSF47473">
    <property type="entry name" value="EF-hand"/>
    <property type="match status" value="1"/>
</dbReference>
<dbReference type="SMART" id="SM00230">
    <property type="entry name" value="CysPc"/>
    <property type="match status" value="1"/>
</dbReference>
<evidence type="ECO:0000259" key="12">
    <source>
        <dbReference type="PROSITE" id="PS50222"/>
    </source>
</evidence>
<dbReference type="Proteomes" id="UP001318040">
    <property type="component" value="Chromosome 31"/>
</dbReference>
<dbReference type="InterPro" id="IPR036213">
    <property type="entry name" value="Calpain_III_sf"/>
</dbReference>
<dbReference type="Gene3D" id="2.60.120.380">
    <property type="match status" value="1"/>
</dbReference>
<dbReference type="PROSITE" id="PS00139">
    <property type="entry name" value="THIOL_PROTEASE_CYS"/>
    <property type="match status" value="1"/>
</dbReference>
<gene>
    <name evidence="14" type="primary">LOC116947736</name>
</gene>
<dbReference type="GO" id="GO:0005737">
    <property type="term" value="C:cytoplasm"/>
    <property type="evidence" value="ECO:0007669"/>
    <property type="project" value="TreeGrafter"/>
</dbReference>
<dbReference type="PANTHER" id="PTHR10183:SF433">
    <property type="entry name" value="CALPAIN-A-RELATED"/>
    <property type="match status" value="1"/>
</dbReference>
<evidence type="ECO:0000256" key="1">
    <source>
        <dbReference type="ARBA" id="ARBA00007623"/>
    </source>
</evidence>
<dbReference type="InterPro" id="IPR001300">
    <property type="entry name" value="Peptidase_C2_calpain_cat"/>
</dbReference>
<keyword evidence="4" id="KW-0677">Repeat</keyword>
<protein>
    <submittedName>
        <fullName evidence="14">Calpain-9-like</fullName>
    </submittedName>
</protein>
<proteinExistence type="inferred from homology"/>
<comment type="similarity">
    <text evidence="1">Belongs to the peptidase C2 family.</text>
</comment>
<feature type="compositionally biased region" description="Gly residues" evidence="10">
    <location>
        <begin position="28"/>
        <end position="37"/>
    </location>
</feature>
<dbReference type="FunFam" id="1.10.238.10:FF:000065">
    <property type="entry name" value="calpain-3 isoform X1"/>
    <property type="match status" value="1"/>
</dbReference>
<evidence type="ECO:0000256" key="9">
    <source>
        <dbReference type="PROSITE-ProRule" id="PRU00239"/>
    </source>
</evidence>
<dbReference type="FunFam" id="3.90.70.10:FF:000001">
    <property type="entry name" value="Calpain-1 catalytic subunit"/>
    <property type="match status" value="1"/>
</dbReference>
<accession>A0AAJ7X3H3</accession>
<organism evidence="13 14">
    <name type="scientific">Petromyzon marinus</name>
    <name type="common">Sea lamprey</name>
    <dbReference type="NCBI Taxonomy" id="7757"/>
    <lineage>
        <taxon>Eukaryota</taxon>
        <taxon>Metazoa</taxon>
        <taxon>Chordata</taxon>
        <taxon>Craniata</taxon>
        <taxon>Vertebrata</taxon>
        <taxon>Cyclostomata</taxon>
        <taxon>Hyperoartia</taxon>
        <taxon>Petromyzontiformes</taxon>
        <taxon>Petromyzontidae</taxon>
        <taxon>Petromyzon</taxon>
    </lineage>
</organism>
<feature type="region of interest" description="Disordered" evidence="10">
    <location>
        <begin position="28"/>
        <end position="52"/>
    </location>
</feature>
<feature type="active site" evidence="8 9">
    <location>
        <position position="144"/>
    </location>
</feature>
<evidence type="ECO:0000313" key="13">
    <source>
        <dbReference type="Proteomes" id="UP001318040"/>
    </source>
</evidence>
<reference evidence="14" key="1">
    <citation type="submission" date="2025-08" db="UniProtKB">
        <authorList>
            <consortium name="RefSeq"/>
        </authorList>
    </citation>
    <scope>IDENTIFICATION</scope>
    <source>
        <tissue evidence="14">Sperm</tissue>
    </source>
</reference>
<keyword evidence="13" id="KW-1185">Reference proteome</keyword>
<dbReference type="PROSITE" id="PS50203">
    <property type="entry name" value="CALPAIN_CAT"/>
    <property type="match status" value="1"/>
</dbReference>
<dbReference type="InterPro" id="IPR011992">
    <property type="entry name" value="EF-hand-dom_pair"/>
</dbReference>
<dbReference type="SUPFAM" id="SSF54001">
    <property type="entry name" value="Cysteine proteinases"/>
    <property type="match status" value="1"/>
</dbReference>
<dbReference type="InterPro" id="IPR022683">
    <property type="entry name" value="Calpain_III"/>
</dbReference>
<dbReference type="PROSITE" id="PS50222">
    <property type="entry name" value="EF_HAND_2"/>
    <property type="match status" value="1"/>
</dbReference>
<keyword evidence="3" id="KW-0479">Metal-binding</keyword>
<evidence type="ECO:0000256" key="4">
    <source>
        <dbReference type="ARBA" id="ARBA00022737"/>
    </source>
</evidence>
<evidence type="ECO:0000259" key="11">
    <source>
        <dbReference type="PROSITE" id="PS50203"/>
    </source>
</evidence>
<sequence>MAFFSTDNLPFSGFSGIPGFLSGGGPAGAGGAGGRGGNAPAPHNPAAVFGPHEPGAFSNSAIRNRGAFVCQTKHKAFAELKKECLAKGALFEDAEFPATDSSLGPSFSGQRHQWKRPQEIVQNPEFIVDGATRTDIKQGALGDCWLLAAIASLTLNDQLLAKVVPPGQNFRDGYAGIFHFQFWHFGEWMDVFIDDRLPTKNGQLVFVHSADKREFWSALLEKAYSKLNGSYEALKGGSIAEAMEDFTGGVYELLDLKTAPPDLFRIMCKARQKGSMMGCSIDVTNASESEARTSNGLVKGHAYSITGVDEVNYRGQKVKLLRIRNPWGEVEWNGAWSDHAPEWKALDQGERNRLQQVMAEDGEFWMSFDDFMRHFTKMEICNLTPDRVEREGDPRYWTVTVHDGRWLKGCTAGGCRNFPETFWTNPQFRLKLHNEDDEADETGSKACSFIVALMQKNMRKQQRNMLTMGYAIYKIPDQTGPMPKEFFLYNASKARSPSFINLREVSQRFRLPAGEYVIVPSTFEPHQEADFLVRVFAEKPNRSKESDDKIGAEIDLNDVAKPGTETEDDRKFKTLFGRLAGEDMEISPKELQDMLNKITAKHGELESTGFSMHACRSIVALTDVDGSGKLGLQEFRILWNKIKKWQAIFRKHDEDLSGTMSSYEMKNALNAAGFQLNSQMYQLIIMRYTDESMLINFNDYITCLVRLDAMFRAFYTVDKEKKGFVKMPFDQWMTVAMYA</sequence>
<dbReference type="SMART" id="SM00720">
    <property type="entry name" value="calpain_III"/>
    <property type="match status" value="1"/>
</dbReference>
<evidence type="ECO:0000256" key="5">
    <source>
        <dbReference type="ARBA" id="ARBA00022801"/>
    </source>
</evidence>
<evidence type="ECO:0000256" key="3">
    <source>
        <dbReference type="ARBA" id="ARBA00022723"/>
    </source>
</evidence>
<dbReference type="InterPro" id="IPR038765">
    <property type="entry name" value="Papain-like_cys_pep_sf"/>
</dbReference>